<dbReference type="Proteomes" id="UP001324287">
    <property type="component" value="Chromosome"/>
</dbReference>
<dbReference type="PROSITE" id="PS00211">
    <property type="entry name" value="ABC_TRANSPORTER_1"/>
    <property type="match status" value="1"/>
</dbReference>
<evidence type="ECO:0000259" key="4">
    <source>
        <dbReference type="Pfam" id="PF00005"/>
    </source>
</evidence>
<reference evidence="5 6" key="1">
    <citation type="submission" date="2023-12" db="EMBL/GenBank/DDBJ databases">
        <title>Blastococcus brunescens sp. nov., an actonobacterium isolated from sandstone collected in sahara desert.</title>
        <authorList>
            <person name="Gtari M."/>
            <person name="Ghodhbane F."/>
        </authorList>
    </citation>
    <scope>NUCLEOTIDE SEQUENCE [LARGE SCALE GENOMIC DNA]</scope>
    <source>
        <strain evidence="5 6">BMG 8361</strain>
    </source>
</reference>
<feature type="domain" description="ABC transporter" evidence="4">
    <location>
        <begin position="3"/>
        <end position="102"/>
    </location>
</feature>
<dbReference type="InterPro" id="IPR017871">
    <property type="entry name" value="ABC_transporter-like_CS"/>
</dbReference>
<keyword evidence="5" id="KW-0547">Nucleotide-binding</keyword>
<dbReference type="InterPro" id="IPR003439">
    <property type="entry name" value="ABC_transporter-like_ATP-bd"/>
</dbReference>
<dbReference type="GO" id="GO:0005524">
    <property type="term" value="F:ATP binding"/>
    <property type="evidence" value="ECO:0007669"/>
    <property type="project" value="UniProtKB-KW"/>
</dbReference>
<accession>A0ABZ1B8S2</accession>
<protein>
    <submittedName>
        <fullName evidence="5">ATP-binding cassette domain-containing protein</fullName>
    </submittedName>
</protein>
<keyword evidence="5" id="KW-0067">ATP-binding</keyword>
<dbReference type="InterPro" id="IPR052156">
    <property type="entry name" value="BCAA_Transport_ATP-bd_LivF"/>
</dbReference>
<name>A0ABZ1B8S2_9ACTN</name>
<dbReference type="PANTHER" id="PTHR43820:SF2">
    <property type="entry name" value="ABC TRANSPORTER ATP-BINDING PROTEIN"/>
    <property type="match status" value="1"/>
</dbReference>
<organism evidence="5 6">
    <name type="scientific">Blastococcus brunescens</name>
    <dbReference type="NCBI Taxonomy" id="1564165"/>
    <lineage>
        <taxon>Bacteria</taxon>
        <taxon>Bacillati</taxon>
        <taxon>Actinomycetota</taxon>
        <taxon>Actinomycetes</taxon>
        <taxon>Geodermatophilales</taxon>
        <taxon>Geodermatophilaceae</taxon>
        <taxon>Blastococcus</taxon>
    </lineage>
</organism>
<gene>
    <name evidence="5" type="ORF">U6N30_28570</name>
</gene>
<dbReference type="EMBL" id="CP141261">
    <property type="protein sequence ID" value="WRL67213.1"/>
    <property type="molecule type" value="Genomic_DNA"/>
</dbReference>
<keyword evidence="3" id="KW-0029">Amino-acid transport</keyword>
<sequence length="186" mass="20335">MRFDGRGISGSPPEKIARRGVTLVPQGRRVFGSLTVGETLRVSYQQRGAEPWTVDEVCQRLPILGERWNQQAGLMSGGQRQMLALGRALVGNGRLVMMDEPSEGLDQHHLALVVETVHELRRRGTAVVVVEQKLRFVLDLVDSLHIMVRGQFVESFSSADVRGNPAPVLRALGFAGGDAATTNRPS</sequence>
<comment type="similarity">
    <text evidence="1">Belongs to the ABC transporter superfamily.</text>
</comment>
<proteinExistence type="inferred from homology"/>
<dbReference type="Pfam" id="PF00005">
    <property type="entry name" value="ABC_tran"/>
    <property type="match status" value="1"/>
</dbReference>
<evidence type="ECO:0000256" key="3">
    <source>
        <dbReference type="ARBA" id="ARBA00022970"/>
    </source>
</evidence>
<dbReference type="PANTHER" id="PTHR43820">
    <property type="entry name" value="HIGH-AFFINITY BRANCHED-CHAIN AMINO ACID TRANSPORT ATP-BINDING PROTEIN LIVF"/>
    <property type="match status" value="1"/>
</dbReference>
<evidence type="ECO:0000313" key="5">
    <source>
        <dbReference type="EMBL" id="WRL67213.1"/>
    </source>
</evidence>
<evidence type="ECO:0000313" key="6">
    <source>
        <dbReference type="Proteomes" id="UP001324287"/>
    </source>
</evidence>
<evidence type="ECO:0000256" key="2">
    <source>
        <dbReference type="ARBA" id="ARBA00022448"/>
    </source>
</evidence>
<dbReference type="InterPro" id="IPR027417">
    <property type="entry name" value="P-loop_NTPase"/>
</dbReference>
<keyword evidence="2" id="KW-0813">Transport</keyword>
<keyword evidence="6" id="KW-1185">Reference proteome</keyword>
<dbReference type="SUPFAM" id="SSF52540">
    <property type="entry name" value="P-loop containing nucleoside triphosphate hydrolases"/>
    <property type="match status" value="1"/>
</dbReference>
<evidence type="ECO:0000256" key="1">
    <source>
        <dbReference type="ARBA" id="ARBA00005417"/>
    </source>
</evidence>
<dbReference type="Gene3D" id="3.40.50.300">
    <property type="entry name" value="P-loop containing nucleotide triphosphate hydrolases"/>
    <property type="match status" value="1"/>
</dbReference>